<feature type="compositionally biased region" description="Basic and acidic residues" evidence="1">
    <location>
        <begin position="426"/>
        <end position="437"/>
    </location>
</feature>
<gene>
    <name evidence="2" type="ORF">PR048_010599</name>
</gene>
<proteinExistence type="predicted"/>
<reference evidence="2 3" key="1">
    <citation type="submission" date="2023-02" db="EMBL/GenBank/DDBJ databases">
        <title>LHISI_Scaffold_Assembly.</title>
        <authorList>
            <person name="Stuart O.P."/>
            <person name="Cleave R."/>
            <person name="Magrath M.J.L."/>
            <person name="Mikheyev A.S."/>
        </authorList>
    </citation>
    <scope>NUCLEOTIDE SEQUENCE [LARGE SCALE GENOMIC DNA]</scope>
    <source>
        <strain evidence="2">Daus_M_001</strain>
        <tissue evidence="2">Leg muscle</tissue>
    </source>
</reference>
<comment type="caution">
    <text evidence="2">The sequence shown here is derived from an EMBL/GenBank/DDBJ whole genome shotgun (WGS) entry which is preliminary data.</text>
</comment>
<accession>A0ABQ9I360</accession>
<name>A0ABQ9I360_9NEOP</name>
<sequence length="522" mass="57988">MSAFTRQKAKSKYRNRIRLQRASQKQSSDTIKPHMIEWSGAGNVYRYSENYARRFRYLACTGAGAIVTRADVIASSLLSLKITSPGTLGLLTRRVLVSTNKDMLHAKDICGLRCTQQRITGRCWCFERIPPVSLLASHQGEPSSIPRPGQRTFTCGNCVGRCHWSAGFSRRSPVSPALSFRRSSILTLISLIGSQDLEVKSRPNLFTYSLVFNARLHHRGSELDPRSDLRSTRKSVAPFEFRVRLEIEMKFISNYRNWRFEISIRDQQPSSTNIDESKIQNHDISFVQHFYIGTKIQLDPGSELGSSDLGSGKMLVQPGVRHLNEKITNKTSPSHLLHSVKLTLMWVTRWTLPWCRGFLGVLPICPPFPLFSTPVRLNHVHSPSLAGTTFTYGRPSCRPAPREGVVSEDIWAALNIEVLKVGEAEAKMGGKPGDPRENPPTSGIARHGSSMRKSGSDAARDSNPVRIVREGDGASSLTTTPPRPLGRGIPGRFPFSHHVVGTACPHQKAPTCVSLPYISSNL</sequence>
<protein>
    <submittedName>
        <fullName evidence="2">Uncharacterized protein</fullName>
    </submittedName>
</protein>
<keyword evidence="3" id="KW-1185">Reference proteome</keyword>
<evidence type="ECO:0000313" key="2">
    <source>
        <dbReference type="EMBL" id="KAJ8891089.1"/>
    </source>
</evidence>
<evidence type="ECO:0000256" key="1">
    <source>
        <dbReference type="SAM" id="MobiDB-lite"/>
    </source>
</evidence>
<organism evidence="2 3">
    <name type="scientific">Dryococelus australis</name>
    <dbReference type="NCBI Taxonomy" id="614101"/>
    <lineage>
        <taxon>Eukaryota</taxon>
        <taxon>Metazoa</taxon>
        <taxon>Ecdysozoa</taxon>
        <taxon>Arthropoda</taxon>
        <taxon>Hexapoda</taxon>
        <taxon>Insecta</taxon>
        <taxon>Pterygota</taxon>
        <taxon>Neoptera</taxon>
        <taxon>Polyneoptera</taxon>
        <taxon>Phasmatodea</taxon>
        <taxon>Verophasmatodea</taxon>
        <taxon>Anareolatae</taxon>
        <taxon>Phasmatidae</taxon>
        <taxon>Eurycanthinae</taxon>
        <taxon>Dryococelus</taxon>
    </lineage>
</organism>
<dbReference type="Proteomes" id="UP001159363">
    <property type="component" value="Chromosome 3"/>
</dbReference>
<feature type="region of interest" description="Disordered" evidence="1">
    <location>
        <begin position="426"/>
        <end position="486"/>
    </location>
</feature>
<feature type="compositionally biased region" description="Low complexity" evidence="1">
    <location>
        <begin position="477"/>
        <end position="486"/>
    </location>
</feature>
<dbReference type="EMBL" id="JARBHB010000003">
    <property type="protein sequence ID" value="KAJ8891089.1"/>
    <property type="molecule type" value="Genomic_DNA"/>
</dbReference>
<evidence type="ECO:0000313" key="3">
    <source>
        <dbReference type="Proteomes" id="UP001159363"/>
    </source>
</evidence>